<comment type="caution">
    <text evidence="1">The sequence shown here is derived from an EMBL/GenBank/DDBJ whole genome shotgun (WGS) entry which is preliminary data.</text>
</comment>
<proteinExistence type="predicted"/>
<keyword evidence="2" id="KW-1185">Reference proteome</keyword>
<gene>
    <name evidence="1" type="ORF">GCM10011386_38240</name>
</gene>
<evidence type="ECO:0000313" key="2">
    <source>
        <dbReference type="Proteomes" id="UP000597338"/>
    </source>
</evidence>
<dbReference type="InterPro" id="IPR025683">
    <property type="entry name" value="Protein_beta"/>
</dbReference>
<organism evidence="1 2">
    <name type="scientific">Parapedobacter defluvii</name>
    <dbReference type="NCBI Taxonomy" id="2045106"/>
    <lineage>
        <taxon>Bacteria</taxon>
        <taxon>Pseudomonadati</taxon>
        <taxon>Bacteroidota</taxon>
        <taxon>Sphingobacteriia</taxon>
        <taxon>Sphingobacteriales</taxon>
        <taxon>Sphingobacteriaceae</taxon>
        <taxon>Parapedobacter</taxon>
    </lineage>
</organism>
<evidence type="ECO:0000313" key="1">
    <source>
        <dbReference type="EMBL" id="GGC42388.1"/>
    </source>
</evidence>
<reference evidence="2" key="1">
    <citation type="journal article" date="2019" name="Int. J. Syst. Evol. Microbiol.">
        <title>The Global Catalogue of Microorganisms (GCM) 10K type strain sequencing project: providing services to taxonomists for standard genome sequencing and annotation.</title>
        <authorList>
            <consortium name="The Broad Institute Genomics Platform"/>
            <consortium name="The Broad Institute Genome Sequencing Center for Infectious Disease"/>
            <person name="Wu L."/>
            <person name="Ma J."/>
        </authorList>
    </citation>
    <scope>NUCLEOTIDE SEQUENCE [LARGE SCALE GENOMIC DNA]</scope>
    <source>
        <strain evidence="2">CGMCC 1.15342</strain>
    </source>
</reference>
<accession>A0ABQ1ML52</accession>
<dbReference type="RefSeq" id="WP_188753073.1">
    <property type="nucleotide sequence ID" value="NZ_BMIK01000018.1"/>
</dbReference>
<sequence>MNPEFYLPILKSKEGEFTALFKLDKFTKKHICPLFEISNLEYDNESKKNPKTLEEHLHGFCLKKFIKKWCSSNSFVDTYQLRGQFVNGITPLEYIYEQIAKKLLIPLFPMPIAHINDNVQTMNGLISVIKKHGIKEIGIRLKIEDAMDITLANKLDGLLKRLELNCESCHLIFDLASSDSSQPTDFSQPMDFSAGIIALLETFPNFHAWKSFTICGGAFPRSDLLKKGLNIVTRLDWELYRHIEEGLRQTDYARKINFGDYSIVTPGHFEFDPRKMKRSANIRYTTGGNWLIIKGSALSKPDDFKQYISQAGEICTSEYYLGESYSEGDLYIRKCYLGDAKPGNPTVWNWVGNNHHFTKVVADLFSTPVYS</sequence>
<protein>
    <recommendedName>
        <fullName evidence="3">T4 beta protein</fullName>
    </recommendedName>
</protein>
<dbReference type="Proteomes" id="UP000597338">
    <property type="component" value="Unassembled WGS sequence"/>
</dbReference>
<name>A0ABQ1ML52_9SPHI</name>
<dbReference type="EMBL" id="BMIK01000018">
    <property type="protein sequence ID" value="GGC42388.1"/>
    <property type="molecule type" value="Genomic_DNA"/>
</dbReference>
<dbReference type="Pfam" id="PF14350">
    <property type="entry name" value="Beta_protein"/>
    <property type="match status" value="1"/>
</dbReference>
<evidence type="ECO:0008006" key="3">
    <source>
        <dbReference type="Google" id="ProtNLM"/>
    </source>
</evidence>